<feature type="non-terminal residue" evidence="2">
    <location>
        <position position="170"/>
    </location>
</feature>
<evidence type="ECO:0000313" key="2">
    <source>
        <dbReference type="EMBL" id="HIR71213.1"/>
    </source>
</evidence>
<keyword evidence="2" id="KW-0067">ATP-binding</keyword>
<dbReference type="Gene3D" id="3.30.950.30">
    <property type="entry name" value="Schlafen, AAA domain"/>
    <property type="match status" value="1"/>
</dbReference>
<keyword evidence="2" id="KW-0547">Nucleotide-binding</keyword>
<evidence type="ECO:0000313" key="3">
    <source>
        <dbReference type="Proteomes" id="UP000823912"/>
    </source>
</evidence>
<name>A0A9D1EAH8_9FIRM</name>
<dbReference type="EMBL" id="DVHM01000132">
    <property type="protein sequence ID" value="HIR71213.1"/>
    <property type="molecule type" value="Genomic_DNA"/>
</dbReference>
<dbReference type="InterPro" id="IPR038461">
    <property type="entry name" value="Schlafen_AlbA_2_dom_sf"/>
</dbReference>
<dbReference type="Pfam" id="PF04326">
    <property type="entry name" value="SLFN_AlbA_2"/>
    <property type="match status" value="1"/>
</dbReference>
<proteinExistence type="predicted"/>
<gene>
    <name evidence="2" type="ORF">IAA55_08020</name>
</gene>
<evidence type="ECO:0000259" key="1">
    <source>
        <dbReference type="Pfam" id="PF04326"/>
    </source>
</evidence>
<dbReference type="InterPro" id="IPR007421">
    <property type="entry name" value="Schlafen_AlbA_2_dom"/>
</dbReference>
<sequence>MTTEELKDKLKIIQKTKCETGILELKSAHFDCPKRLYDTLSSFSNQDEGGTIIFGVDEKNNYEECGVYDPQDLQKKINEQCLQMEPIVRPLLTVAEKEGKFFVSAEIPGADLAERPVFYKGKGRLKGSYTRVGDSDEPMTEYEVYSYEAYRKKYQDDVRSVSRATFAALA</sequence>
<reference evidence="2" key="1">
    <citation type="submission" date="2020-10" db="EMBL/GenBank/DDBJ databases">
        <authorList>
            <person name="Gilroy R."/>
        </authorList>
    </citation>
    <scope>NUCLEOTIDE SEQUENCE</scope>
    <source>
        <strain evidence="2">ChiSjej5B23-6657</strain>
    </source>
</reference>
<organism evidence="2 3">
    <name type="scientific">Candidatus Pullilachnospira gallistercoris</name>
    <dbReference type="NCBI Taxonomy" id="2840911"/>
    <lineage>
        <taxon>Bacteria</taxon>
        <taxon>Bacillati</taxon>
        <taxon>Bacillota</taxon>
        <taxon>Clostridia</taxon>
        <taxon>Lachnospirales</taxon>
        <taxon>Lachnospiraceae</taxon>
        <taxon>Lachnospiraceae incertae sedis</taxon>
        <taxon>Candidatus Pullilachnospira</taxon>
    </lineage>
</organism>
<feature type="domain" description="Schlafen AlbA-2" evidence="1">
    <location>
        <begin position="19"/>
        <end position="140"/>
    </location>
</feature>
<comment type="caution">
    <text evidence="2">The sequence shown here is derived from an EMBL/GenBank/DDBJ whole genome shotgun (WGS) entry which is preliminary data.</text>
</comment>
<reference evidence="2" key="2">
    <citation type="journal article" date="2021" name="PeerJ">
        <title>Extensive microbial diversity within the chicken gut microbiome revealed by metagenomics and culture.</title>
        <authorList>
            <person name="Gilroy R."/>
            <person name="Ravi A."/>
            <person name="Getino M."/>
            <person name="Pursley I."/>
            <person name="Horton D.L."/>
            <person name="Alikhan N.F."/>
            <person name="Baker D."/>
            <person name="Gharbi K."/>
            <person name="Hall N."/>
            <person name="Watson M."/>
            <person name="Adriaenssens E.M."/>
            <person name="Foster-Nyarko E."/>
            <person name="Jarju S."/>
            <person name="Secka A."/>
            <person name="Antonio M."/>
            <person name="Oren A."/>
            <person name="Chaudhuri R.R."/>
            <person name="La Ragione R."/>
            <person name="Hildebrand F."/>
            <person name="Pallen M.J."/>
        </authorList>
    </citation>
    <scope>NUCLEOTIDE SEQUENCE</scope>
    <source>
        <strain evidence="2">ChiSjej5B23-6657</strain>
    </source>
</reference>
<dbReference type="GO" id="GO:0005524">
    <property type="term" value="F:ATP binding"/>
    <property type="evidence" value="ECO:0007669"/>
    <property type="project" value="UniProtKB-KW"/>
</dbReference>
<protein>
    <submittedName>
        <fullName evidence="2">ATP-binding protein</fullName>
    </submittedName>
</protein>
<accession>A0A9D1EAH8</accession>
<dbReference type="AlphaFoldDB" id="A0A9D1EAH8"/>
<dbReference type="Proteomes" id="UP000823912">
    <property type="component" value="Unassembled WGS sequence"/>
</dbReference>